<feature type="region of interest" description="Disordered" evidence="1">
    <location>
        <begin position="1"/>
        <end position="25"/>
    </location>
</feature>
<evidence type="ECO:0000313" key="3">
    <source>
        <dbReference type="Proteomes" id="UP000887159"/>
    </source>
</evidence>
<evidence type="ECO:0000256" key="1">
    <source>
        <dbReference type="SAM" id="MobiDB-lite"/>
    </source>
</evidence>
<dbReference type="Proteomes" id="UP000887159">
    <property type="component" value="Unassembled WGS sequence"/>
</dbReference>
<name>A0A8X6W3U5_TRICX</name>
<evidence type="ECO:0000313" key="2">
    <source>
        <dbReference type="EMBL" id="GFY27565.1"/>
    </source>
</evidence>
<proteinExistence type="predicted"/>
<dbReference type="AlphaFoldDB" id="A0A8X6W3U5"/>
<accession>A0A8X6W3U5</accession>
<dbReference type="EMBL" id="BMAU01021380">
    <property type="protein sequence ID" value="GFY27565.1"/>
    <property type="molecule type" value="Genomic_DNA"/>
</dbReference>
<comment type="caution">
    <text evidence="2">The sequence shown here is derived from an EMBL/GenBank/DDBJ whole genome shotgun (WGS) entry which is preliminary data.</text>
</comment>
<reference evidence="2" key="1">
    <citation type="submission" date="2020-08" db="EMBL/GenBank/DDBJ databases">
        <title>Multicomponent nature underlies the extraordinary mechanical properties of spider dragline silk.</title>
        <authorList>
            <person name="Kono N."/>
            <person name="Nakamura H."/>
            <person name="Mori M."/>
            <person name="Yoshida Y."/>
            <person name="Ohtoshi R."/>
            <person name="Malay A.D."/>
            <person name="Moran D.A.P."/>
            <person name="Tomita M."/>
            <person name="Numata K."/>
            <person name="Arakawa K."/>
        </authorList>
    </citation>
    <scope>NUCLEOTIDE SEQUENCE</scope>
</reference>
<sequence length="72" mass="8046">MSDNLGNDEQIPSEEEFQPTLRKTNEPVVTAKFQNGTWKCKDGSTNFHGEECSGRSSVITDDLMPAVETKIR</sequence>
<protein>
    <submittedName>
        <fullName evidence="2">Uncharacterized protein</fullName>
    </submittedName>
</protein>
<gene>
    <name evidence="2" type="ORF">TNCV_910161</name>
</gene>
<organism evidence="2 3">
    <name type="scientific">Trichonephila clavipes</name>
    <name type="common">Golden silk orbweaver</name>
    <name type="synonym">Nephila clavipes</name>
    <dbReference type="NCBI Taxonomy" id="2585209"/>
    <lineage>
        <taxon>Eukaryota</taxon>
        <taxon>Metazoa</taxon>
        <taxon>Ecdysozoa</taxon>
        <taxon>Arthropoda</taxon>
        <taxon>Chelicerata</taxon>
        <taxon>Arachnida</taxon>
        <taxon>Araneae</taxon>
        <taxon>Araneomorphae</taxon>
        <taxon>Entelegynae</taxon>
        <taxon>Araneoidea</taxon>
        <taxon>Nephilidae</taxon>
        <taxon>Trichonephila</taxon>
    </lineage>
</organism>
<keyword evidence="3" id="KW-1185">Reference proteome</keyword>